<dbReference type="Pfam" id="PF02325">
    <property type="entry name" value="CCB3_YggT"/>
    <property type="match status" value="1"/>
</dbReference>
<keyword evidence="3" id="KW-1185">Reference proteome</keyword>
<dbReference type="Proteomes" id="UP001301012">
    <property type="component" value="Unassembled WGS sequence"/>
</dbReference>
<feature type="transmembrane region" description="Helical" evidence="1">
    <location>
        <begin position="71"/>
        <end position="91"/>
    </location>
</feature>
<proteinExistence type="predicted"/>
<organism evidence="2 3">
    <name type="scientific">Romboutsia sedimentorum</name>
    <dbReference type="NCBI Taxonomy" id="1368474"/>
    <lineage>
        <taxon>Bacteria</taxon>
        <taxon>Bacillati</taxon>
        <taxon>Bacillota</taxon>
        <taxon>Clostridia</taxon>
        <taxon>Peptostreptococcales</taxon>
        <taxon>Peptostreptococcaceae</taxon>
        <taxon>Romboutsia</taxon>
    </lineage>
</organism>
<evidence type="ECO:0000313" key="2">
    <source>
        <dbReference type="EMBL" id="MDK2563092.1"/>
    </source>
</evidence>
<protein>
    <submittedName>
        <fullName evidence="2">YggT family protein</fullName>
    </submittedName>
</protein>
<comment type="caution">
    <text evidence="2">The sequence shown here is derived from an EMBL/GenBank/DDBJ whole genome shotgun (WGS) entry which is preliminary data.</text>
</comment>
<keyword evidence="1" id="KW-1133">Transmembrane helix</keyword>
<name>A0ABT7E8Q3_9FIRM</name>
<dbReference type="InterPro" id="IPR003425">
    <property type="entry name" value="CCB3/YggT"/>
</dbReference>
<evidence type="ECO:0000313" key="3">
    <source>
        <dbReference type="Proteomes" id="UP001301012"/>
    </source>
</evidence>
<sequence length="92" mass="10480">MSTSTIGFALYKLFDVLVWVIIIKSFMTWFPSVMSSDAGNNIYNLLCKVTDPIESPIRSMMYKYSSGPVDFSPMIAILVLMLLQRVVLMIFQ</sequence>
<gene>
    <name evidence="2" type="ORF">QOZ84_06000</name>
</gene>
<keyword evidence="1" id="KW-0472">Membrane</keyword>
<dbReference type="RefSeq" id="WP_284132058.1">
    <property type="nucleotide sequence ID" value="NZ_JASKYM010000002.1"/>
</dbReference>
<dbReference type="EMBL" id="JASKYM010000002">
    <property type="protein sequence ID" value="MDK2563092.1"/>
    <property type="molecule type" value="Genomic_DNA"/>
</dbReference>
<evidence type="ECO:0000256" key="1">
    <source>
        <dbReference type="SAM" id="Phobius"/>
    </source>
</evidence>
<accession>A0ABT7E8Q3</accession>
<keyword evidence="1" id="KW-0812">Transmembrane</keyword>
<feature type="transmembrane region" description="Helical" evidence="1">
    <location>
        <begin position="12"/>
        <end position="30"/>
    </location>
</feature>
<reference evidence="2 3" key="1">
    <citation type="submission" date="2023-05" db="EMBL/GenBank/DDBJ databases">
        <title>Rombocin, a short stable natural nisin variant, displays selective antimicrobial activity against Listeria monocytogenes and employs dual mode of action to kill target bacterial strains.</title>
        <authorList>
            <person name="Wambui J."/>
            <person name="Stephan R."/>
            <person name="Kuipers O.P."/>
        </authorList>
    </citation>
    <scope>NUCLEOTIDE SEQUENCE [LARGE SCALE GENOMIC DNA]</scope>
    <source>
        <strain evidence="2 3">RC002</strain>
    </source>
</reference>